<evidence type="ECO:0000313" key="7">
    <source>
        <dbReference type="EMBL" id="CAB3255580.1"/>
    </source>
</evidence>
<evidence type="ECO:0000256" key="6">
    <source>
        <dbReference type="SAM" id="SignalP"/>
    </source>
</evidence>
<feature type="region of interest" description="Disordered" evidence="4">
    <location>
        <begin position="329"/>
        <end position="362"/>
    </location>
</feature>
<evidence type="ECO:0000256" key="4">
    <source>
        <dbReference type="SAM" id="MobiDB-lite"/>
    </source>
</evidence>
<keyword evidence="5" id="KW-0812">Transmembrane</keyword>
<feature type="compositionally biased region" description="Low complexity" evidence="4">
    <location>
        <begin position="273"/>
        <end position="286"/>
    </location>
</feature>
<dbReference type="InterPro" id="IPR050541">
    <property type="entry name" value="LRR_TM_domain-containing"/>
</dbReference>
<feature type="transmembrane region" description="Helical" evidence="5">
    <location>
        <begin position="380"/>
        <end position="406"/>
    </location>
</feature>
<evidence type="ECO:0000256" key="1">
    <source>
        <dbReference type="ARBA" id="ARBA00022614"/>
    </source>
</evidence>
<accession>A0A6F9DED1</accession>
<dbReference type="Gene3D" id="3.80.10.10">
    <property type="entry name" value="Ribonuclease Inhibitor"/>
    <property type="match status" value="1"/>
</dbReference>
<feature type="chain" id="PRO_5026293999" evidence="6">
    <location>
        <begin position="30"/>
        <end position="443"/>
    </location>
</feature>
<dbReference type="AlphaFoldDB" id="A0A6F9DED1"/>
<dbReference type="GO" id="GO:0005886">
    <property type="term" value="C:plasma membrane"/>
    <property type="evidence" value="ECO:0007669"/>
    <property type="project" value="TreeGrafter"/>
</dbReference>
<dbReference type="SUPFAM" id="SSF52058">
    <property type="entry name" value="L domain-like"/>
    <property type="match status" value="1"/>
</dbReference>
<dbReference type="EMBL" id="LR785952">
    <property type="protein sequence ID" value="CAB3255580.1"/>
    <property type="molecule type" value="mRNA"/>
</dbReference>
<organism evidence="7">
    <name type="scientific">Phallusia mammillata</name>
    <dbReference type="NCBI Taxonomy" id="59560"/>
    <lineage>
        <taxon>Eukaryota</taxon>
        <taxon>Metazoa</taxon>
        <taxon>Chordata</taxon>
        <taxon>Tunicata</taxon>
        <taxon>Ascidiacea</taxon>
        <taxon>Phlebobranchia</taxon>
        <taxon>Ascidiidae</taxon>
        <taxon>Phallusia</taxon>
    </lineage>
</organism>
<evidence type="ECO:0000256" key="2">
    <source>
        <dbReference type="ARBA" id="ARBA00022729"/>
    </source>
</evidence>
<dbReference type="PANTHER" id="PTHR24369:SF210">
    <property type="entry name" value="CHAOPTIN-RELATED"/>
    <property type="match status" value="1"/>
</dbReference>
<keyword evidence="2 6" id="KW-0732">Signal</keyword>
<feature type="compositionally biased region" description="Polar residues" evidence="4">
    <location>
        <begin position="287"/>
        <end position="309"/>
    </location>
</feature>
<dbReference type="InterPro" id="IPR032675">
    <property type="entry name" value="LRR_dom_sf"/>
</dbReference>
<name>A0A6F9DED1_9ASCI</name>
<protein>
    <submittedName>
        <fullName evidence="7">Immunoglobulin superfamily member 10-like</fullName>
    </submittedName>
</protein>
<keyword evidence="1" id="KW-0433">Leucine-rich repeat</keyword>
<proteinExistence type="evidence at transcript level"/>
<dbReference type="SMART" id="SM00369">
    <property type="entry name" value="LRR_TYP"/>
    <property type="match status" value="4"/>
</dbReference>
<gene>
    <name evidence="7" type="primary">Igsf10-002</name>
</gene>
<sequence length="443" mass="47596">MISQQKTASFQRMEGLVCVLFLCLGLVLGFGGNFRRDLQTVCGVQCSSFSSPCTCYDDGWIDCKATGIEKVPAGLPECSRLLSLGGNRISEIGVLDLQGKRNVIEVNLYHNKLTRIDAGTFSDMSSVIKLNLSYNLISYVADCAFHGLTALVQLELQGNRIQTIGERAFDNMPSITSMLLFNNSISTFRPQWFDNKPNLTSVLDGGNAWNCTCQQKMAHTLLRSTSSIRTMCLPPFLHLADEFCFQCANPVALRGKSLRMSTLADFHDCPATEQTTTAPADPTTATNGQTTASATTQGSDLATGAPSSDGQIGYCSSLVQSKIAESKAQLPSTTTSSDEDTTVHDLVTTPEVTTREPETTSGRTEVTTLTSALPAVGLPVWGIVLVVLAVVFMLGLIAAILVLMVYRPGIGRTEHKSNGITSTGHTVVKVDGEMEALPTDNDL</sequence>
<dbReference type="InterPro" id="IPR001611">
    <property type="entry name" value="Leu-rich_rpt"/>
</dbReference>
<keyword evidence="3" id="KW-0677">Repeat</keyword>
<reference evidence="7" key="1">
    <citation type="submission" date="2020-04" db="EMBL/GenBank/DDBJ databases">
        <authorList>
            <person name="Neveu A P."/>
        </authorList>
    </citation>
    <scope>NUCLEOTIDE SEQUENCE</scope>
    <source>
        <tissue evidence="7">Whole embryo</tissue>
    </source>
</reference>
<evidence type="ECO:0000256" key="5">
    <source>
        <dbReference type="SAM" id="Phobius"/>
    </source>
</evidence>
<dbReference type="Pfam" id="PF13855">
    <property type="entry name" value="LRR_8"/>
    <property type="match status" value="1"/>
</dbReference>
<feature type="region of interest" description="Disordered" evidence="4">
    <location>
        <begin position="273"/>
        <end position="309"/>
    </location>
</feature>
<dbReference type="PANTHER" id="PTHR24369">
    <property type="entry name" value="ANTIGEN BSP, PUTATIVE-RELATED"/>
    <property type="match status" value="1"/>
</dbReference>
<keyword evidence="5" id="KW-1133">Transmembrane helix</keyword>
<keyword evidence="5" id="KW-0472">Membrane</keyword>
<dbReference type="InterPro" id="IPR003591">
    <property type="entry name" value="Leu-rich_rpt_typical-subtyp"/>
</dbReference>
<evidence type="ECO:0000256" key="3">
    <source>
        <dbReference type="ARBA" id="ARBA00022737"/>
    </source>
</evidence>
<feature type="signal peptide" evidence="6">
    <location>
        <begin position="1"/>
        <end position="29"/>
    </location>
</feature>